<evidence type="ECO:0000256" key="10">
    <source>
        <dbReference type="ARBA" id="ARBA00023295"/>
    </source>
</evidence>
<organism evidence="19 20">
    <name type="scientific">Cyclocybe aegerita</name>
    <name type="common">Black poplar mushroom</name>
    <name type="synonym">Agrocybe aegerita</name>
    <dbReference type="NCBI Taxonomy" id="1973307"/>
    <lineage>
        <taxon>Eukaryota</taxon>
        <taxon>Fungi</taxon>
        <taxon>Dikarya</taxon>
        <taxon>Basidiomycota</taxon>
        <taxon>Agaricomycotina</taxon>
        <taxon>Agaricomycetes</taxon>
        <taxon>Agaricomycetidae</taxon>
        <taxon>Agaricales</taxon>
        <taxon>Agaricineae</taxon>
        <taxon>Bolbitiaceae</taxon>
        <taxon>Cyclocybe</taxon>
    </lineage>
</organism>
<dbReference type="OrthoDB" id="62120at2759"/>
<evidence type="ECO:0000256" key="13">
    <source>
        <dbReference type="ARBA" id="ARBA00037126"/>
    </source>
</evidence>
<dbReference type="Gene3D" id="3.20.20.80">
    <property type="entry name" value="Glycosidases"/>
    <property type="match status" value="1"/>
</dbReference>
<evidence type="ECO:0000256" key="16">
    <source>
        <dbReference type="SAM" id="MobiDB-lite"/>
    </source>
</evidence>
<evidence type="ECO:0000313" key="20">
    <source>
        <dbReference type="Proteomes" id="UP000467700"/>
    </source>
</evidence>
<keyword evidence="5" id="KW-0378">Hydrolase</keyword>
<dbReference type="EC" id="3.2.1.58" evidence="14"/>
<dbReference type="AlphaFoldDB" id="A0A8S0VX92"/>
<keyword evidence="6" id="KW-0735">Signal-anchor</keyword>
<keyword evidence="9" id="KW-0325">Glycoprotein</keyword>
<evidence type="ECO:0000256" key="11">
    <source>
        <dbReference type="ARBA" id="ARBA00023316"/>
    </source>
</evidence>
<protein>
    <recommendedName>
        <fullName evidence="14">glucan 1,3-beta-glucosidase</fullName>
        <ecNumber evidence="14">3.2.1.58</ecNumber>
    </recommendedName>
    <alternativeName>
        <fullName evidence="15">Exo-1,3-beta-glucanase D</fullName>
    </alternativeName>
</protein>
<evidence type="ECO:0000256" key="1">
    <source>
        <dbReference type="ARBA" id="ARBA00004401"/>
    </source>
</evidence>
<dbReference type="GO" id="GO:0071555">
    <property type="term" value="P:cell wall organization"/>
    <property type="evidence" value="ECO:0007669"/>
    <property type="project" value="UniProtKB-KW"/>
</dbReference>
<name>A0A8S0VX92_CYCAE</name>
<comment type="catalytic activity">
    <reaction evidence="12">
        <text>Successive hydrolysis of beta-D-glucose units from the non-reducing ends of (1-&gt;3)-beta-D-glucans, releasing alpha-glucose.</text>
        <dbReference type="EC" id="3.2.1.58"/>
    </reaction>
</comment>
<dbReference type="Pfam" id="PF00150">
    <property type="entry name" value="Cellulase"/>
    <property type="match status" value="1"/>
</dbReference>
<keyword evidence="8 17" id="KW-0472">Membrane</keyword>
<evidence type="ECO:0000256" key="15">
    <source>
        <dbReference type="ARBA" id="ARBA00041260"/>
    </source>
</evidence>
<comment type="function">
    <text evidence="13">Glucosidase involved in the degradation of cellulosic biomass. Active on lichenan.</text>
</comment>
<feature type="domain" description="Glycoside hydrolase family 5" evidence="18">
    <location>
        <begin position="252"/>
        <end position="413"/>
    </location>
</feature>
<evidence type="ECO:0000259" key="18">
    <source>
        <dbReference type="Pfam" id="PF00150"/>
    </source>
</evidence>
<keyword evidence="10" id="KW-0326">Glycosidase</keyword>
<evidence type="ECO:0000256" key="12">
    <source>
        <dbReference type="ARBA" id="ARBA00036824"/>
    </source>
</evidence>
<dbReference type="GO" id="GO:0009986">
    <property type="term" value="C:cell surface"/>
    <property type="evidence" value="ECO:0007669"/>
    <property type="project" value="TreeGrafter"/>
</dbReference>
<dbReference type="GO" id="GO:0005886">
    <property type="term" value="C:plasma membrane"/>
    <property type="evidence" value="ECO:0007669"/>
    <property type="project" value="UniProtKB-SubCell"/>
</dbReference>
<feature type="region of interest" description="Disordered" evidence="16">
    <location>
        <begin position="23"/>
        <end position="82"/>
    </location>
</feature>
<dbReference type="GO" id="GO:0005576">
    <property type="term" value="C:extracellular region"/>
    <property type="evidence" value="ECO:0007669"/>
    <property type="project" value="TreeGrafter"/>
</dbReference>
<evidence type="ECO:0000256" key="8">
    <source>
        <dbReference type="ARBA" id="ARBA00023136"/>
    </source>
</evidence>
<keyword evidence="20" id="KW-1185">Reference proteome</keyword>
<dbReference type="PANTHER" id="PTHR31297">
    <property type="entry name" value="GLUCAN ENDO-1,6-BETA-GLUCOSIDASE B"/>
    <property type="match status" value="1"/>
</dbReference>
<comment type="subcellular location">
    <subcellularLocation>
        <location evidence="1">Cell membrane</location>
        <topology evidence="1">Single-pass type II membrane protein</topology>
    </subcellularLocation>
</comment>
<evidence type="ECO:0000256" key="9">
    <source>
        <dbReference type="ARBA" id="ARBA00023180"/>
    </source>
</evidence>
<evidence type="ECO:0000313" key="19">
    <source>
        <dbReference type="EMBL" id="CAA7260371.1"/>
    </source>
</evidence>
<evidence type="ECO:0000256" key="6">
    <source>
        <dbReference type="ARBA" id="ARBA00022968"/>
    </source>
</evidence>
<feature type="region of interest" description="Disordered" evidence="16">
    <location>
        <begin position="122"/>
        <end position="160"/>
    </location>
</feature>
<sequence length="731" mass="78477">MTERPVSALSSGSVAAAANTSLPAGDDASFFREPRAPFLGPDSTESPRDSYRQSTPNDSVDLLAGKNEPAGEEPAPLSSETTKAKRRPLLIFLAALAALIVVVLAVILPVYFTVIKPRNNNNAAAVSPTSTVDDPATPTATGGTTTPPAEPVSGVDGSTVRATDGSTFTYVNKLGGMWYSDPDDPYNNNAYPNSWTPPLNQSWNYGTDRMFGVNLGGWFVLEPFISPAPFQRYPGARDEWTLSQRMAADTANGGLNQLEEHYRTFITEQDIAEIAGAGLNWVRLPIPFWAIDKMPDEPYLEKTSWKYIVQAFQWCRKYGLRVKLDLHAIPGSQSGYNHSGKLGQINFMMGTMGIANAQRALNYMRIITEFISQPEWKDVVPMFGIMNEARITDIGEEQLRGFYVEAYKMIRGITGVGEGKGPFISLHDGFQGLERWSGFLEGGDRIAIDRHPYFAFSGGPATSPIDTGTGPTAGGTWVQAACQWGASMNASRNAFGVTLGGEWSNGFNDCGLFLTGVGGRQSYGGDCADWQDSSNWTAGTKAGLMRFTSATMDALGDWFFWTWKIGPSTRGIVESPLWSYQLGLRNGWMPTDPRTAIGTCGSSTGPRFDQSFEPWMTGGVGAGSIGAAQTAQYPFPPAFLSNAPVAASNLPMYTPTGAISTLSAPTYTGSTGNTISAGNGWFNPNDNAPAPTPISGCSYPDAWDAWNLAVPSGCTGTPIPPAAITPPPSRR</sequence>
<evidence type="ECO:0000256" key="14">
    <source>
        <dbReference type="ARBA" id="ARBA00038929"/>
    </source>
</evidence>
<reference evidence="19 20" key="1">
    <citation type="submission" date="2020-01" db="EMBL/GenBank/DDBJ databases">
        <authorList>
            <person name="Gupta K D."/>
        </authorList>
    </citation>
    <scope>NUCLEOTIDE SEQUENCE [LARGE SCALE GENOMIC DNA]</scope>
</reference>
<evidence type="ECO:0000256" key="7">
    <source>
        <dbReference type="ARBA" id="ARBA00022989"/>
    </source>
</evidence>
<proteinExistence type="inferred from homology"/>
<comment type="caution">
    <text evidence="19">The sequence shown here is derived from an EMBL/GenBank/DDBJ whole genome shotgun (WGS) entry which is preliminary data.</text>
</comment>
<dbReference type="PANTHER" id="PTHR31297:SF34">
    <property type="entry name" value="GLUCAN 1,3-BETA-GLUCOSIDASE 2"/>
    <property type="match status" value="1"/>
</dbReference>
<keyword evidence="11" id="KW-0961">Cell wall biogenesis/degradation</keyword>
<dbReference type="GO" id="GO:0004338">
    <property type="term" value="F:glucan exo-1,3-beta-glucosidase activity"/>
    <property type="evidence" value="ECO:0007669"/>
    <property type="project" value="UniProtKB-EC"/>
</dbReference>
<dbReference type="InterPro" id="IPR001547">
    <property type="entry name" value="Glyco_hydro_5"/>
</dbReference>
<comment type="similarity">
    <text evidence="2">Belongs to the glycosyl hydrolase 5 (cellulase A) family.</text>
</comment>
<evidence type="ECO:0000256" key="3">
    <source>
        <dbReference type="ARBA" id="ARBA00022475"/>
    </source>
</evidence>
<dbReference type="InterPro" id="IPR017853">
    <property type="entry name" value="GH"/>
</dbReference>
<gene>
    <name evidence="19" type="ORF">AAE3_LOCUS2667</name>
</gene>
<feature type="compositionally biased region" description="Polar residues" evidence="16">
    <location>
        <begin position="122"/>
        <end position="132"/>
    </location>
</feature>
<dbReference type="GO" id="GO:0009251">
    <property type="term" value="P:glucan catabolic process"/>
    <property type="evidence" value="ECO:0007669"/>
    <property type="project" value="TreeGrafter"/>
</dbReference>
<keyword evidence="7 17" id="KW-1133">Transmembrane helix</keyword>
<evidence type="ECO:0000256" key="2">
    <source>
        <dbReference type="ARBA" id="ARBA00005641"/>
    </source>
</evidence>
<evidence type="ECO:0000256" key="17">
    <source>
        <dbReference type="SAM" id="Phobius"/>
    </source>
</evidence>
<evidence type="ECO:0000256" key="5">
    <source>
        <dbReference type="ARBA" id="ARBA00022801"/>
    </source>
</evidence>
<keyword evidence="3" id="KW-1003">Cell membrane</keyword>
<keyword evidence="4 17" id="KW-0812">Transmembrane</keyword>
<dbReference type="Proteomes" id="UP000467700">
    <property type="component" value="Unassembled WGS sequence"/>
</dbReference>
<dbReference type="SUPFAM" id="SSF51445">
    <property type="entry name" value="(Trans)glycosidases"/>
    <property type="match status" value="1"/>
</dbReference>
<evidence type="ECO:0000256" key="4">
    <source>
        <dbReference type="ARBA" id="ARBA00022692"/>
    </source>
</evidence>
<feature type="transmembrane region" description="Helical" evidence="17">
    <location>
        <begin position="89"/>
        <end position="112"/>
    </location>
</feature>
<accession>A0A8S0VX92</accession>
<dbReference type="InterPro" id="IPR050386">
    <property type="entry name" value="Glycosyl_hydrolase_5"/>
</dbReference>
<feature type="compositionally biased region" description="Low complexity" evidence="16">
    <location>
        <begin position="135"/>
        <end position="147"/>
    </location>
</feature>
<dbReference type="EMBL" id="CACVBS010000029">
    <property type="protein sequence ID" value="CAA7260371.1"/>
    <property type="molecule type" value="Genomic_DNA"/>
</dbReference>